<dbReference type="Gene3D" id="3.20.20.450">
    <property type="entry name" value="EAL domain"/>
    <property type="match status" value="1"/>
</dbReference>
<dbReference type="EMBL" id="QPMK01000006">
    <property type="protein sequence ID" value="RDD66231.1"/>
    <property type="molecule type" value="Genomic_DNA"/>
</dbReference>
<sequence length="514" mass="55713">MPHSLLQTVAPWRRALRRALIGSHVLAFLPALALGAFWLGGEPLLLAVALGVPVVFALAGGFDGGALGLDATSDTDLMTPMRAAALADQMLHLARDRDLTTACLLIELDGLDDVTRSSGERSLHAVQDLMLIRLRNLMRNDDRAARIGDVRYMVMLAPAPRLDLESLLQLSKRLQSGLEDPASVAATTRYFSASIGFCSNARLPETASGERLIDAAAAALADAVANGPSAIRSWSESLCAARSARATLRSDASRALENGQIQPWYQPQVCTSTGRVSGVEALARWVHPDRGVVAPAQFLSALEEDRRMERLSEVVIANALTSLRNWDRAGCHIPRVSVNFSTSELRNPKLVDKIAWELDRYDLGPDRLGVEILETVIADAPDGVIADNIRGLAALGCHIDLDDFGVGHASISALRRFPVQRLKIDRSFVTRLDRDEDQRRMVGVVLSMADRLGIETLAEGVESSHEHTLLAQLGCDHVQGFGIARSMPADQIPGWVAEHQVRIDAATKLGRHTS</sequence>
<feature type="transmembrane region" description="Helical" evidence="1">
    <location>
        <begin position="20"/>
        <end position="39"/>
    </location>
</feature>
<dbReference type="Proteomes" id="UP000253977">
    <property type="component" value="Unassembled WGS sequence"/>
</dbReference>
<dbReference type="SMART" id="SM00052">
    <property type="entry name" value="EAL"/>
    <property type="match status" value="1"/>
</dbReference>
<dbReference type="PROSITE" id="PS50887">
    <property type="entry name" value="GGDEF"/>
    <property type="match status" value="1"/>
</dbReference>
<dbReference type="SUPFAM" id="SSF55073">
    <property type="entry name" value="Nucleotide cyclase"/>
    <property type="match status" value="1"/>
</dbReference>
<dbReference type="CDD" id="cd01948">
    <property type="entry name" value="EAL"/>
    <property type="match status" value="1"/>
</dbReference>
<name>A0A369TLL3_9RHOB</name>
<comment type="caution">
    <text evidence="4">The sequence shown here is derived from an EMBL/GenBank/DDBJ whole genome shotgun (WGS) entry which is preliminary data.</text>
</comment>
<dbReference type="PANTHER" id="PTHR33121">
    <property type="entry name" value="CYCLIC DI-GMP PHOSPHODIESTERASE PDEF"/>
    <property type="match status" value="1"/>
</dbReference>
<dbReference type="InterPro" id="IPR029787">
    <property type="entry name" value="Nucleotide_cyclase"/>
</dbReference>
<dbReference type="InterPro" id="IPR000160">
    <property type="entry name" value="GGDEF_dom"/>
</dbReference>
<proteinExistence type="predicted"/>
<evidence type="ECO:0000259" key="3">
    <source>
        <dbReference type="PROSITE" id="PS50887"/>
    </source>
</evidence>
<dbReference type="InterPro" id="IPR001633">
    <property type="entry name" value="EAL_dom"/>
</dbReference>
<dbReference type="SMART" id="SM00267">
    <property type="entry name" value="GGDEF"/>
    <property type="match status" value="1"/>
</dbReference>
<dbReference type="PROSITE" id="PS50883">
    <property type="entry name" value="EAL"/>
    <property type="match status" value="1"/>
</dbReference>
<protein>
    <submittedName>
        <fullName evidence="4">GGDEF domain-containing protein</fullName>
    </submittedName>
</protein>
<keyword evidence="1" id="KW-0472">Membrane</keyword>
<dbReference type="RefSeq" id="WP_114510804.1">
    <property type="nucleotide sequence ID" value="NZ_QPMK01000006.1"/>
</dbReference>
<evidence type="ECO:0000313" key="5">
    <source>
        <dbReference type="Proteomes" id="UP000253977"/>
    </source>
</evidence>
<feature type="domain" description="GGDEF" evidence="3">
    <location>
        <begin position="99"/>
        <end position="236"/>
    </location>
</feature>
<keyword evidence="5" id="KW-1185">Reference proteome</keyword>
<evidence type="ECO:0000256" key="1">
    <source>
        <dbReference type="SAM" id="Phobius"/>
    </source>
</evidence>
<feature type="domain" description="EAL" evidence="2">
    <location>
        <begin position="245"/>
        <end position="500"/>
    </location>
</feature>
<dbReference type="InterPro" id="IPR043128">
    <property type="entry name" value="Rev_trsase/Diguanyl_cyclase"/>
</dbReference>
<dbReference type="InterPro" id="IPR050706">
    <property type="entry name" value="Cyclic-di-GMP_PDE-like"/>
</dbReference>
<dbReference type="Gene3D" id="3.30.70.270">
    <property type="match status" value="1"/>
</dbReference>
<keyword evidence="1" id="KW-1133">Transmembrane helix</keyword>
<dbReference type="PANTHER" id="PTHR33121:SF70">
    <property type="entry name" value="SIGNALING PROTEIN YKOW"/>
    <property type="match status" value="1"/>
</dbReference>
<evidence type="ECO:0000259" key="2">
    <source>
        <dbReference type="PROSITE" id="PS50883"/>
    </source>
</evidence>
<dbReference type="InterPro" id="IPR035919">
    <property type="entry name" value="EAL_sf"/>
</dbReference>
<gene>
    <name evidence="4" type="ORF">DU478_09900</name>
</gene>
<dbReference type="AlphaFoldDB" id="A0A369TLL3"/>
<reference evidence="4 5" key="1">
    <citation type="submission" date="2018-07" db="EMBL/GenBank/DDBJ databases">
        <title>Thalassococcus profundi sp. nov., a marine bacterium isolated from deep seawater of Okinawa Trough.</title>
        <authorList>
            <person name="Yu M."/>
        </authorList>
    </citation>
    <scope>NUCLEOTIDE SEQUENCE [LARGE SCALE GENOMIC DNA]</scope>
    <source>
        <strain evidence="4 5">WRAS1</strain>
    </source>
</reference>
<evidence type="ECO:0000313" key="4">
    <source>
        <dbReference type="EMBL" id="RDD66231.1"/>
    </source>
</evidence>
<dbReference type="OrthoDB" id="9814202at2"/>
<keyword evidence="1" id="KW-0812">Transmembrane</keyword>
<dbReference type="GO" id="GO:0071111">
    <property type="term" value="F:cyclic-guanylate-specific phosphodiesterase activity"/>
    <property type="evidence" value="ECO:0007669"/>
    <property type="project" value="InterPro"/>
</dbReference>
<dbReference type="Pfam" id="PF00563">
    <property type="entry name" value="EAL"/>
    <property type="match status" value="1"/>
</dbReference>
<organism evidence="4 5">
    <name type="scientific">Thalassococcus profundi</name>
    <dbReference type="NCBI Taxonomy" id="2282382"/>
    <lineage>
        <taxon>Bacteria</taxon>
        <taxon>Pseudomonadati</taxon>
        <taxon>Pseudomonadota</taxon>
        <taxon>Alphaproteobacteria</taxon>
        <taxon>Rhodobacterales</taxon>
        <taxon>Roseobacteraceae</taxon>
        <taxon>Thalassococcus</taxon>
    </lineage>
</organism>
<dbReference type="SUPFAM" id="SSF141868">
    <property type="entry name" value="EAL domain-like"/>
    <property type="match status" value="1"/>
</dbReference>
<accession>A0A369TLL3</accession>
<dbReference type="Pfam" id="PF00990">
    <property type="entry name" value="GGDEF"/>
    <property type="match status" value="1"/>
</dbReference>